<organism evidence="3 4">
    <name type="scientific">Marinobacter suaedae</name>
    <dbReference type="NCBI Taxonomy" id="3057675"/>
    <lineage>
        <taxon>Bacteria</taxon>
        <taxon>Pseudomonadati</taxon>
        <taxon>Pseudomonadota</taxon>
        <taxon>Gammaproteobacteria</taxon>
        <taxon>Pseudomonadales</taxon>
        <taxon>Marinobacteraceae</taxon>
        <taxon>Marinobacter</taxon>
    </lineage>
</organism>
<gene>
    <name evidence="3" type="ORF">QVZ43_14380</name>
</gene>
<accession>A0ABT8W3T6</accession>
<keyword evidence="1" id="KW-0175">Coiled coil</keyword>
<keyword evidence="4" id="KW-1185">Reference proteome</keyword>
<evidence type="ECO:0000313" key="4">
    <source>
        <dbReference type="Proteomes" id="UP001168640"/>
    </source>
</evidence>
<keyword evidence="3" id="KW-0449">Lipoprotein</keyword>
<feature type="signal peptide" evidence="2">
    <location>
        <begin position="1"/>
        <end position="28"/>
    </location>
</feature>
<evidence type="ECO:0000256" key="1">
    <source>
        <dbReference type="SAM" id="Coils"/>
    </source>
</evidence>
<dbReference type="Pfam" id="PF19795">
    <property type="entry name" value="DUF6279"/>
    <property type="match status" value="1"/>
</dbReference>
<reference evidence="3" key="1">
    <citation type="submission" date="2023-07" db="EMBL/GenBank/DDBJ databases">
        <title>Marinobacter sp. chi1 genome sequencing and assembly.</title>
        <authorList>
            <person name="Park S."/>
        </authorList>
    </citation>
    <scope>NUCLEOTIDE SEQUENCE</scope>
    <source>
        <strain evidence="3">Chi1</strain>
    </source>
</reference>
<dbReference type="PROSITE" id="PS51257">
    <property type="entry name" value="PROKAR_LIPOPROTEIN"/>
    <property type="match status" value="1"/>
</dbReference>
<protein>
    <submittedName>
        <fullName evidence="3">DUF6279 family lipoprotein</fullName>
    </submittedName>
</protein>
<dbReference type="EMBL" id="JAUMIS010000002">
    <property type="protein sequence ID" value="MDO3722908.1"/>
    <property type="molecule type" value="Genomic_DNA"/>
</dbReference>
<dbReference type="RefSeq" id="WP_302910494.1">
    <property type="nucleotide sequence ID" value="NZ_JAUMIS010000002.1"/>
</dbReference>
<feature type="coiled-coil region" evidence="1">
    <location>
        <begin position="128"/>
        <end position="179"/>
    </location>
</feature>
<feature type="chain" id="PRO_5047099616" evidence="2">
    <location>
        <begin position="29"/>
        <end position="292"/>
    </location>
</feature>
<dbReference type="InterPro" id="IPR016875">
    <property type="entry name" value="UCP028200"/>
</dbReference>
<proteinExistence type="predicted"/>
<name>A0ABT8W3T6_9GAMM</name>
<keyword evidence="2" id="KW-0732">Signal</keyword>
<evidence type="ECO:0000256" key="2">
    <source>
        <dbReference type="SAM" id="SignalP"/>
    </source>
</evidence>
<sequence length="292" mass="33824">MPVNRFFKLCTAVILTLTLAACSSNRMAYRYADWGIVWWVEDYITLTSEQREQLASDIESFRQWHCSSELPRYQAWLEGFMVDLDEQDMQYQTVALHQQDLFSLFPPLLDRVVPIATNLLSSLSDQQVRELARNMEDNQQEYREKYLEDSASDTIEARAERAEERIERWFGELNREQRTVVKQWAENRGRQTEVWLQGRRNWQKALLAALERRNEPGFSDDVALLIKQSEQVRGAEYQAMMEDGRAALTTLLHDLMETSDPEHLAHLQQQANGLDGDLEALTCSPSSEVASG</sequence>
<dbReference type="PIRSF" id="PIRSF028200">
    <property type="entry name" value="UCP028200"/>
    <property type="match status" value="1"/>
</dbReference>
<evidence type="ECO:0000313" key="3">
    <source>
        <dbReference type="EMBL" id="MDO3722908.1"/>
    </source>
</evidence>
<comment type="caution">
    <text evidence="3">The sequence shown here is derived from an EMBL/GenBank/DDBJ whole genome shotgun (WGS) entry which is preliminary data.</text>
</comment>
<dbReference type="Proteomes" id="UP001168640">
    <property type="component" value="Unassembled WGS sequence"/>
</dbReference>